<gene>
    <name evidence="1" type="ORF">K435DRAFT_858361</name>
</gene>
<proteinExistence type="predicted"/>
<dbReference type="AlphaFoldDB" id="A0A4S8M3D0"/>
<evidence type="ECO:0000313" key="2">
    <source>
        <dbReference type="Proteomes" id="UP000297245"/>
    </source>
</evidence>
<sequence>MFSTTKGRTSSYVVLPGTEVWDPYHESAGSAASPPEQAEHERLALPKRVGSRNSFQVVSHISYLKVPYIAFNQGLPTWVGSTNMFQEIVRPPRVPPLSFPIKTGAGSKQQVPETLIPIVVGEKAVPADGVQLAAEVPRKSWRVESSVQVQRHLALKPLPSQRILPLALAASL</sequence>
<accession>A0A4S8M3D0</accession>
<name>A0A4S8M3D0_DENBC</name>
<keyword evidence="2" id="KW-1185">Reference proteome</keyword>
<dbReference type="EMBL" id="ML179172">
    <property type="protein sequence ID" value="THU96654.1"/>
    <property type="molecule type" value="Genomic_DNA"/>
</dbReference>
<protein>
    <submittedName>
        <fullName evidence="1">Uncharacterized protein</fullName>
    </submittedName>
</protein>
<evidence type="ECO:0000313" key="1">
    <source>
        <dbReference type="EMBL" id="THU96654.1"/>
    </source>
</evidence>
<reference evidence="1 2" key="1">
    <citation type="journal article" date="2019" name="Nat. Ecol. Evol.">
        <title>Megaphylogeny resolves global patterns of mushroom evolution.</title>
        <authorList>
            <person name="Varga T."/>
            <person name="Krizsan K."/>
            <person name="Foldi C."/>
            <person name="Dima B."/>
            <person name="Sanchez-Garcia M."/>
            <person name="Sanchez-Ramirez S."/>
            <person name="Szollosi G.J."/>
            <person name="Szarkandi J.G."/>
            <person name="Papp V."/>
            <person name="Albert L."/>
            <person name="Andreopoulos W."/>
            <person name="Angelini C."/>
            <person name="Antonin V."/>
            <person name="Barry K.W."/>
            <person name="Bougher N.L."/>
            <person name="Buchanan P."/>
            <person name="Buyck B."/>
            <person name="Bense V."/>
            <person name="Catcheside P."/>
            <person name="Chovatia M."/>
            <person name="Cooper J."/>
            <person name="Damon W."/>
            <person name="Desjardin D."/>
            <person name="Finy P."/>
            <person name="Geml J."/>
            <person name="Haridas S."/>
            <person name="Hughes K."/>
            <person name="Justo A."/>
            <person name="Karasinski D."/>
            <person name="Kautmanova I."/>
            <person name="Kiss B."/>
            <person name="Kocsube S."/>
            <person name="Kotiranta H."/>
            <person name="LaButti K.M."/>
            <person name="Lechner B.E."/>
            <person name="Liimatainen K."/>
            <person name="Lipzen A."/>
            <person name="Lukacs Z."/>
            <person name="Mihaltcheva S."/>
            <person name="Morgado L.N."/>
            <person name="Niskanen T."/>
            <person name="Noordeloos M.E."/>
            <person name="Ohm R.A."/>
            <person name="Ortiz-Santana B."/>
            <person name="Ovrebo C."/>
            <person name="Racz N."/>
            <person name="Riley R."/>
            <person name="Savchenko A."/>
            <person name="Shiryaev A."/>
            <person name="Soop K."/>
            <person name="Spirin V."/>
            <person name="Szebenyi C."/>
            <person name="Tomsovsky M."/>
            <person name="Tulloss R.E."/>
            <person name="Uehling J."/>
            <person name="Grigoriev I.V."/>
            <person name="Vagvolgyi C."/>
            <person name="Papp T."/>
            <person name="Martin F.M."/>
            <person name="Miettinen O."/>
            <person name="Hibbett D.S."/>
            <person name="Nagy L.G."/>
        </authorList>
    </citation>
    <scope>NUCLEOTIDE SEQUENCE [LARGE SCALE GENOMIC DNA]</scope>
    <source>
        <strain evidence="1 2">CBS 962.96</strain>
    </source>
</reference>
<organism evidence="1 2">
    <name type="scientific">Dendrothele bispora (strain CBS 962.96)</name>
    <dbReference type="NCBI Taxonomy" id="1314807"/>
    <lineage>
        <taxon>Eukaryota</taxon>
        <taxon>Fungi</taxon>
        <taxon>Dikarya</taxon>
        <taxon>Basidiomycota</taxon>
        <taxon>Agaricomycotina</taxon>
        <taxon>Agaricomycetes</taxon>
        <taxon>Agaricomycetidae</taxon>
        <taxon>Agaricales</taxon>
        <taxon>Agaricales incertae sedis</taxon>
        <taxon>Dendrothele</taxon>
    </lineage>
</organism>
<dbReference type="Proteomes" id="UP000297245">
    <property type="component" value="Unassembled WGS sequence"/>
</dbReference>